<dbReference type="Proteomes" id="UP000093044">
    <property type="component" value="Chromosome"/>
</dbReference>
<evidence type="ECO:0000256" key="1">
    <source>
        <dbReference type="ARBA" id="ARBA00007529"/>
    </source>
</evidence>
<dbReference type="PANTHER" id="PTHR33442">
    <property type="entry name" value="TRANS-3-HYDROXY-L-PROLINE DEHYDRATASE"/>
    <property type="match status" value="1"/>
</dbReference>
<dbReference type="PANTHER" id="PTHR33442:SF1">
    <property type="entry name" value="TRANS-3-HYDROXY-L-PROLINE DEHYDRATASE"/>
    <property type="match status" value="1"/>
</dbReference>
<dbReference type="EMBL" id="CP016757">
    <property type="protein sequence ID" value="ANZ46268.1"/>
    <property type="molecule type" value="Genomic_DNA"/>
</dbReference>
<name>A0A1B2I8E2_9BACT</name>
<protein>
    <submittedName>
        <fullName evidence="2">Proline racemase</fullName>
    </submittedName>
</protein>
<dbReference type="Gene3D" id="3.10.310.10">
    <property type="entry name" value="Diaminopimelate Epimerase, Chain A, domain 1"/>
    <property type="match status" value="2"/>
</dbReference>
<dbReference type="FunFam" id="3.10.310.10:FF:000003">
    <property type="entry name" value="Proline racemase"/>
    <property type="match status" value="1"/>
</dbReference>
<accession>A0A1B2I8E2</accession>
<dbReference type="STRING" id="1197717.BED41_14845"/>
<dbReference type="GeneID" id="83059123"/>
<keyword evidence="3" id="KW-1185">Reference proteome</keyword>
<dbReference type="AlphaFoldDB" id="A0A1B2I8E2"/>
<reference evidence="2" key="1">
    <citation type="submission" date="2016-08" db="EMBL/GenBank/DDBJ databases">
        <title>Complete genome of Cloacibacillus porcorum.</title>
        <authorList>
            <person name="Looft T."/>
            <person name="Bayles D.O."/>
            <person name="Alt D.P."/>
        </authorList>
    </citation>
    <scope>NUCLEOTIDE SEQUENCE [LARGE SCALE GENOMIC DNA]</scope>
    <source>
        <strain evidence="2">CL-84</strain>
    </source>
</reference>
<gene>
    <name evidence="2" type="ORF">BED41_14845</name>
</gene>
<dbReference type="SFLD" id="SFLDS00028">
    <property type="entry name" value="Proline_Racemase"/>
    <property type="match status" value="1"/>
</dbReference>
<comment type="similarity">
    <text evidence="1">Belongs to the proline racemase family.</text>
</comment>
<dbReference type="KEGG" id="cpor:BED41_14845"/>
<dbReference type="InterPro" id="IPR008794">
    <property type="entry name" value="Pro_racemase_fam"/>
</dbReference>
<evidence type="ECO:0000313" key="2">
    <source>
        <dbReference type="EMBL" id="ANZ46268.1"/>
    </source>
</evidence>
<dbReference type="RefSeq" id="WP_066748097.1">
    <property type="nucleotide sequence ID" value="NZ_CP016757.1"/>
</dbReference>
<proteinExistence type="inferred from homology"/>
<dbReference type="Pfam" id="PF05544">
    <property type="entry name" value="Pro_racemase"/>
    <property type="match status" value="1"/>
</dbReference>
<sequence>MNAKRMAAVVDTHTSGAPTRIIVGGGPLLKGETFADRWLDFKENHDDFRRFVMWEPHGHDNMFGALLTRPVNPEAHYGIVFMDSDSSVSMCGHGSIGVSRTLIDLGMIKKKEPYTEVVLEAPAGLVKVKVEVKDGVVGDVILQNVPCFVQQKDVEITLPSTCQKVKLDIAFGGNYTAMVPADQFGFNIDPDEIKKMIPLGIEIRDAVNDQITFQHPTNPALNKIILTEFTLDAPQGEPKRNLVTWAAGQLARSACGTGTSARLACLADKRQLAPGVWFDHAGVTGSIFNGSYEPGPKVGEFDTVIPYIKGRSYITGFNWLIQQEEDELADGFFIKR</sequence>
<organism evidence="2 3">
    <name type="scientific">Cloacibacillus porcorum</name>
    <dbReference type="NCBI Taxonomy" id="1197717"/>
    <lineage>
        <taxon>Bacteria</taxon>
        <taxon>Thermotogati</taxon>
        <taxon>Synergistota</taxon>
        <taxon>Synergistia</taxon>
        <taxon>Synergistales</taxon>
        <taxon>Synergistaceae</taxon>
        <taxon>Cloacibacillus</taxon>
    </lineage>
</organism>
<dbReference type="OrthoDB" id="181267at2"/>
<evidence type="ECO:0000313" key="3">
    <source>
        <dbReference type="Proteomes" id="UP000093044"/>
    </source>
</evidence>
<dbReference type="SUPFAM" id="SSF54506">
    <property type="entry name" value="Diaminopimelate epimerase-like"/>
    <property type="match status" value="1"/>
</dbReference>
<dbReference type="PIRSF" id="PIRSF029792">
    <property type="entry name" value="Pro_racemase"/>
    <property type="match status" value="1"/>
</dbReference>